<dbReference type="STRING" id="1155689.SAMN05444278_101441"/>
<reference evidence="1 2" key="1">
    <citation type="submission" date="2016-11" db="EMBL/GenBank/DDBJ databases">
        <authorList>
            <person name="Jaros S."/>
            <person name="Januszkiewicz K."/>
            <person name="Wedrychowicz H."/>
        </authorList>
    </citation>
    <scope>NUCLEOTIDE SEQUENCE [LARGE SCALE GENOMIC DNA]</scope>
    <source>
        <strain evidence="1 2">DSM 25661</strain>
    </source>
</reference>
<sequence>MKNLILYTCLVFSYFFYAQTNNIYEVDYVLQLDHEVLNKSLKTMKNQKVKHFIAKHADTFEEVQAKLIFNAKAAKYAVRKQLQNDFNQKSNFFEKHAGGKSTYYYDNEKKIAYYTSTLINKTNVVYEREWKILKESEEILGFRCYKAELILDQEGKMFVWFTNEIPYPYGPLRFNNLPGLILKAEVKNGLITYLATNIKTKRKNKPIIEETDHRFMSEEEYMKELKKNNPLFEGF</sequence>
<dbReference type="RefSeq" id="WP_073191416.1">
    <property type="nucleotide sequence ID" value="NZ_FQTW01000001.1"/>
</dbReference>
<dbReference type="Pfam" id="PF22252">
    <property type="entry name" value="PNGase_F-II_N"/>
    <property type="match status" value="1"/>
</dbReference>
<dbReference type="NCBIfam" id="TIGR01200">
    <property type="entry name" value="GLPGLI"/>
    <property type="match status" value="1"/>
</dbReference>
<evidence type="ECO:0000313" key="1">
    <source>
        <dbReference type="EMBL" id="SHE38246.1"/>
    </source>
</evidence>
<name>A0A1M4T185_9FLAO</name>
<dbReference type="InterPro" id="IPR005901">
    <property type="entry name" value="GLPGLI"/>
</dbReference>
<keyword evidence="2" id="KW-1185">Reference proteome</keyword>
<dbReference type="Proteomes" id="UP000184462">
    <property type="component" value="Unassembled WGS sequence"/>
</dbReference>
<gene>
    <name evidence="1" type="ORF">SAMN05444278_101441</name>
</gene>
<evidence type="ECO:0000313" key="2">
    <source>
        <dbReference type="Proteomes" id="UP000184462"/>
    </source>
</evidence>
<dbReference type="AlphaFoldDB" id="A0A1M4T185"/>
<organism evidence="1 2">
    <name type="scientific">Psychroflexus salarius</name>
    <dbReference type="NCBI Taxonomy" id="1155689"/>
    <lineage>
        <taxon>Bacteria</taxon>
        <taxon>Pseudomonadati</taxon>
        <taxon>Bacteroidota</taxon>
        <taxon>Flavobacteriia</taxon>
        <taxon>Flavobacteriales</taxon>
        <taxon>Flavobacteriaceae</taxon>
        <taxon>Psychroflexus</taxon>
    </lineage>
</organism>
<proteinExistence type="predicted"/>
<accession>A0A1M4T185</accession>
<dbReference type="EMBL" id="FQTW01000001">
    <property type="protein sequence ID" value="SHE38246.1"/>
    <property type="molecule type" value="Genomic_DNA"/>
</dbReference>
<protein>
    <submittedName>
        <fullName evidence="1">GLPGLI family protein</fullName>
    </submittedName>
</protein>
<dbReference type="OrthoDB" id="1429333at2"/>